<dbReference type="EMBL" id="LCAP01000002">
    <property type="protein sequence ID" value="KKR91732.1"/>
    <property type="molecule type" value="Genomic_DNA"/>
</dbReference>
<dbReference type="EC" id="2.4.2.7" evidence="6 11"/>
<dbReference type="InterPro" id="IPR000836">
    <property type="entry name" value="PRTase_dom"/>
</dbReference>
<keyword evidence="9 11" id="KW-0808">Transferase</keyword>
<dbReference type="Proteomes" id="UP000034190">
    <property type="component" value="Unassembled WGS sequence"/>
</dbReference>
<evidence type="ECO:0000256" key="8">
    <source>
        <dbReference type="ARBA" id="ARBA00022676"/>
    </source>
</evidence>
<evidence type="ECO:0000256" key="5">
    <source>
        <dbReference type="ARBA" id="ARBA00008391"/>
    </source>
</evidence>
<dbReference type="HAMAP" id="MF_00004">
    <property type="entry name" value="Aden_phosphoribosyltr"/>
    <property type="match status" value="1"/>
</dbReference>
<dbReference type="InterPro" id="IPR005764">
    <property type="entry name" value="Ade_phspho_trans"/>
</dbReference>
<dbReference type="PANTHER" id="PTHR32315">
    <property type="entry name" value="ADENINE PHOSPHORIBOSYLTRANSFERASE"/>
    <property type="match status" value="1"/>
</dbReference>
<dbReference type="GO" id="GO:0044209">
    <property type="term" value="P:AMP salvage"/>
    <property type="evidence" value="ECO:0007669"/>
    <property type="project" value="UniProtKB-UniRule"/>
</dbReference>
<evidence type="ECO:0000256" key="6">
    <source>
        <dbReference type="ARBA" id="ARBA00011893"/>
    </source>
</evidence>
<dbReference type="AlphaFoldDB" id="A0A0G0XV02"/>
<comment type="catalytic activity">
    <reaction evidence="1 11">
        <text>AMP + diphosphate = 5-phospho-alpha-D-ribose 1-diphosphate + adenine</text>
        <dbReference type="Rhea" id="RHEA:16609"/>
        <dbReference type="ChEBI" id="CHEBI:16708"/>
        <dbReference type="ChEBI" id="CHEBI:33019"/>
        <dbReference type="ChEBI" id="CHEBI:58017"/>
        <dbReference type="ChEBI" id="CHEBI:456215"/>
        <dbReference type="EC" id="2.4.2.7"/>
    </reaction>
</comment>
<dbReference type="Pfam" id="PF00156">
    <property type="entry name" value="Pribosyltran"/>
    <property type="match status" value="1"/>
</dbReference>
<dbReference type="InterPro" id="IPR050054">
    <property type="entry name" value="UPRTase/APRTase"/>
</dbReference>
<comment type="caution">
    <text evidence="13">The sequence shown here is derived from an EMBL/GenBank/DDBJ whole genome shotgun (WGS) entry which is preliminary data.</text>
</comment>
<comment type="subunit">
    <text evidence="11">Homodimer.</text>
</comment>
<evidence type="ECO:0000256" key="3">
    <source>
        <dbReference type="ARBA" id="ARBA00004496"/>
    </source>
</evidence>
<dbReference type="GO" id="GO:0006166">
    <property type="term" value="P:purine ribonucleoside salvage"/>
    <property type="evidence" value="ECO:0007669"/>
    <property type="project" value="UniProtKB-UniRule"/>
</dbReference>
<evidence type="ECO:0000256" key="9">
    <source>
        <dbReference type="ARBA" id="ARBA00022679"/>
    </source>
</evidence>
<feature type="domain" description="Phosphoribosyltransferase" evidence="12">
    <location>
        <begin position="31"/>
        <end position="162"/>
    </location>
</feature>
<dbReference type="GO" id="GO:0016208">
    <property type="term" value="F:AMP binding"/>
    <property type="evidence" value="ECO:0007669"/>
    <property type="project" value="TreeGrafter"/>
</dbReference>
<evidence type="ECO:0000313" key="13">
    <source>
        <dbReference type="EMBL" id="KKR91732.1"/>
    </source>
</evidence>
<dbReference type="GO" id="GO:0003999">
    <property type="term" value="F:adenine phosphoribosyltransferase activity"/>
    <property type="evidence" value="ECO:0007669"/>
    <property type="project" value="UniProtKB-UniRule"/>
</dbReference>
<name>A0A0G0XV02_9BACT</name>
<evidence type="ECO:0000256" key="1">
    <source>
        <dbReference type="ARBA" id="ARBA00000868"/>
    </source>
</evidence>
<dbReference type="UniPathway" id="UPA00588">
    <property type="reaction ID" value="UER00646"/>
</dbReference>
<dbReference type="FunFam" id="3.40.50.2020:FF:000021">
    <property type="entry name" value="Adenine phosphoribosyltransferase"/>
    <property type="match status" value="1"/>
</dbReference>
<dbReference type="InterPro" id="IPR029057">
    <property type="entry name" value="PRTase-like"/>
</dbReference>
<evidence type="ECO:0000313" key="14">
    <source>
        <dbReference type="Proteomes" id="UP000034190"/>
    </source>
</evidence>
<evidence type="ECO:0000256" key="11">
    <source>
        <dbReference type="HAMAP-Rule" id="MF_00004"/>
    </source>
</evidence>
<comment type="similarity">
    <text evidence="5 11">Belongs to the purine/pyrimidine phosphoribosyltransferase family.</text>
</comment>
<dbReference type="NCBIfam" id="NF002636">
    <property type="entry name" value="PRK02304.1-5"/>
    <property type="match status" value="1"/>
</dbReference>
<dbReference type="GO" id="GO:0006168">
    <property type="term" value="P:adenine salvage"/>
    <property type="evidence" value="ECO:0007669"/>
    <property type="project" value="InterPro"/>
</dbReference>
<protein>
    <recommendedName>
        <fullName evidence="6 11">Adenine phosphoribosyltransferase</fullName>
        <shortName evidence="11">APRT</shortName>
        <ecNumber evidence="6 11">2.4.2.7</ecNumber>
    </recommendedName>
</protein>
<evidence type="ECO:0000256" key="7">
    <source>
        <dbReference type="ARBA" id="ARBA00022490"/>
    </source>
</evidence>
<dbReference type="NCBIfam" id="TIGR01090">
    <property type="entry name" value="apt"/>
    <property type="match status" value="1"/>
</dbReference>
<dbReference type="CDD" id="cd06223">
    <property type="entry name" value="PRTases_typeI"/>
    <property type="match status" value="1"/>
</dbReference>
<evidence type="ECO:0000256" key="10">
    <source>
        <dbReference type="ARBA" id="ARBA00022726"/>
    </source>
</evidence>
<keyword evidence="10 11" id="KW-0660">Purine salvage</keyword>
<accession>A0A0G0XV02</accession>
<comment type="function">
    <text evidence="2 11">Catalyzes a salvage reaction resulting in the formation of AMP, that is energically less costly than de novo synthesis.</text>
</comment>
<keyword evidence="7 11" id="KW-0963">Cytoplasm</keyword>
<dbReference type="NCBIfam" id="NF002634">
    <property type="entry name" value="PRK02304.1-3"/>
    <property type="match status" value="1"/>
</dbReference>
<reference evidence="13 14" key="1">
    <citation type="journal article" date="2015" name="Nature">
        <title>rRNA introns, odd ribosomes, and small enigmatic genomes across a large radiation of phyla.</title>
        <authorList>
            <person name="Brown C.T."/>
            <person name="Hug L.A."/>
            <person name="Thomas B.C."/>
            <person name="Sharon I."/>
            <person name="Castelle C.J."/>
            <person name="Singh A."/>
            <person name="Wilkins M.J."/>
            <person name="Williams K.H."/>
            <person name="Banfield J.F."/>
        </authorList>
    </citation>
    <scope>NUCLEOTIDE SEQUENCE [LARGE SCALE GENOMIC DNA]</scope>
</reference>
<dbReference type="GO" id="GO:0005737">
    <property type="term" value="C:cytoplasm"/>
    <property type="evidence" value="ECO:0007669"/>
    <property type="project" value="UniProtKB-SubCell"/>
</dbReference>
<organism evidence="13 14">
    <name type="scientific">Candidatus Falkowbacteria bacterium GW2011_GWA2_41_14</name>
    <dbReference type="NCBI Taxonomy" id="1618635"/>
    <lineage>
        <taxon>Bacteria</taxon>
        <taxon>Candidatus Falkowiibacteriota</taxon>
    </lineage>
</organism>
<comment type="pathway">
    <text evidence="4 11">Purine metabolism; AMP biosynthesis via salvage pathway; AMP from adenine: step 1/1.</text>
</comment>
<dbReference type="PANTHER" id="PTHR32315:SF3">
    <property type="entry name" value="ADENINE PHOSPHORIBOSYLTRANSFERASE"/>
    <property type="match status" value="1"/>
</dbReference>
<dbReference type="Gene3D" id="3.40.50.2020">
    <property type="match status" value="1"/>
</dbReference>
<evidence type="ECO:0000256" key="4">
    <source>
        <dbReference type="ARBA" id="ARBA00004659"/>
    </source>
</evidence>
<keyword evidence="8 11" id="KW-0328">Glycosyltransferase</keyword>
<dbReference type="GO" id="GO:0002055">
    <property type="term" value="F:adenine binding"/>
    <property type="evidence" value="ECO:0007669"/>
    <property type="project" value="TreeGrafter"/>
</dbReference>
<evidence type="ECO:0000259" key="12">
    <source>
        <dbReference type="Pfam" id="PF00156"/>
    </source>
</evidence>
<proteinExistence type="inferred from homology"/>
<dbReference type="SUPFAM" id="SSF53271">
    <property type="entry name" value="PRTase-like"/>
    <property type="match status" value="1"/>
</dbReference>
<evidence type="ECO:0000256" key="2">
    <source>
        <dbReference type="ARBA" id="ARBA00003968"/>
    </source>
</evidence>
<gene>
    <name evidence="11" type="primary">apt</name>
    <name evidence="13" type="ORF">UU43_C0002G0041</name>
</gene>
<dbReference type="PATRIC" id="fig|1618635.3.peg.201"/>
<sequence>MNLKSKIREIPDWPKKGINFKDITTLLEDKAAFREAVDQLAAPFLGQKIDKVVGIDARGFLLAAPVAYNLNAGLAIVRKKGKLPSRSIEQEYTLEYGSNIIAVHEDAVKPGESVVLIDDLCATGGTALAACDLIEKLSGKIIGVSFLVDLPFLGGSKKLKERGLAVRYLVEYNVE</sequence>
<comment type="subcellular location">
    <subcellularLocation>
        <location evidence="3 11">Cytoplasm</location>
    </subcellularLocation>
</comment>